<dbReference type="Gene3D" id="1.10.287.130">
    <property type="match status" value="1"/>
</dbReference>
<keyword evidence="13" id="KW-1185">Reference proteome</keyword>
<evidence type="ECO:0000256" key="5">
    <source>
        <dbReference type="ARBA" id="ARBA00022679"/>
    </source>
</evidence>
<evidence type="ECO:0000256" key="9">
    <source>
        <dbReference type="ARBA" id="ARBA00023012"/>
    </source>
</evidence>
<dbReference type="AlphaFoldDB" id="A0A2H5EUA1"/>
<name>A0A2H5EUA1_9RHOB</name>
<evidence type="ECO:0000256" key="1">
    <source>
        <dbReference type="ARBA" id="ARBA00000085"/>
    </source>
</evidence>
<keyword evidence="7" id="KW-0418">Kinase</keyword>
<organism evidence="12 13">
    <name type="scientific">Paracoccus zhejiangensis</name>
    <dbReference type="NCBI Taxonomy" id="1077935"/>
    <lineage>
        <taxon>Bacteria</taxon>
        <taxon>Pseudomonadati</taxon>
        <taxon>Pseudomonadota</taxon>
        <taxon>Alphaproteobacteria</taxon>
        <taxon>Rhodobacterales</taxon>
        <taxon>Paracoccaceae</taxon>
        <taxon>Paracoccus</taxon>
    </lineage>
</organism>
<accession>A0A2H5EUA1</accession>
<evidence type="ECO:0000256" key="6">
    <source>
        <dbReference type="ARBA" id="ARBA00022741"/>
    </source>
</evidence>
<dbReference type="PANTHER" id="PTHR45436:SF14">
    <property type="entry name" value="SENSOR PROTEIN QSEC"/>
    <property type="match status" value="1"/>
</dbReference>
<dbReference type="Gene3D" id="3.30.565.10">
    <property type="entry name" value="Histidine kinase-like ATPase, C-terminal domain"/>
    <property type="match status" value="1"/>
</dbReference>
<evidence type="ECO:0000256" key="10">
    <source>
        <dbReference type="SAM" id="Phobius"/>
    </source>
</evidence>
<comment type="subcellular location">
    <subcellularLocation>
        <location evidence="2">Membrane</location>
        <topology evidence="2">Multi-pass membrane protein</topology>
    </subcellularLocation>
</comment>
<dbReference type="InterPro" id="IPR003661">
    <property type="entry name" value="HisK_dim/P_dom"/>
</dbReference>
<dbReference type="KEGG" id="pzh:CX676_00735"/>
<dbReference type="Pfam" id="PF00512">
    <property type="entry name" value="HisKA"/>
    <property type="match status" value="1"/>
</dbReference>
<dbReference type="PANTHER" id="PTHR45436">
    <property type="entry name" value="SENSOR HISTIDINE KINASE YKOH"/>
    <property type="match status" value="1"/>
</dbReference>
<feature type="transmembrane region" description="Helical" evidence="10">
    <location>
        <begin position="133"/>
        <end position="159"/>
    </location>
</feature>
<dbReference type="OrthoDB" id="9809766at2"/>
<dbReference type="GO" id="GO:0000155">
    <property type="term" value="F:phosphorelay sensor kinase activity"/>
    <property type="evidence" value="ECO:0007669"/>
    <property type="project" value="InterPro"/>
</dbReference>
<evidence type="ECO:0000256" key="2">
    <source>
        <dbReference type="ARBA" id="ARBA00004141"/>
    </source>
</evidence>
<gene>
    <name evidence="12" type="ORF">CX676_00735</name>
</gene>
<dbReference type="GO" id="GO:0005886">
    <property type="term" value="C:plasma membrane"/>
    <property type="evidence" value="ECO:0007669"/>
    <property type="project" value="TreeGrafter"/>
</dbReference>
<keyword evidence="4" id="KW-0597">Phosphoprotein</keyword>
<keyword evidence="10" id="KW-0812">Transmembrane</keyword>
<dbReference type="Proteomes" id="UP000234530">
    <property type="component" value="Chromosome"/>
</dbReference>
<dbReference type="InterPro" id="IPR036890">
    <property type="entry name" value="HATPase_C_sf"/>
</dbReference>
<evidence type="ECO:0000256" key="3">
    <source>
        <dbReference type="ARBA" id="ARBA00012438"/>
    </source>
</evidence>
<dbReference type="SUPFAM" id="SSF55874">
    <property type="entry name" value="ATPase domain of HSP90 chaperone/DNA topoisomerase II/histidine kinase"/>
    <property type="match status" value="1"/>
</dbReference>
<comment type="catalytic activity">
    <reaction evidence="1">
        <text>ATP + protein L-histidine = ADP + protein N-phospho-L-histidine.</text>
        <dbReference type="EC" id="2.7.13.3"/>
    </reaction>
</comment>
<evidence type="ECO:0000256" key="8">
    <source>
        <dbReference type="ARBA" id="ARBA00022840"/>
    </source>
</evidence>
<dbReference type="PROSITE" id="PS50109">
    <property type="entry name" value="HIS_KIN"/>
    <property type="match status" value="1"/>
</dbReference>
<dbReference type="GO" id="GO:0005524">
    <property type="term" value="F:ATP binding"/>
    <property type="evidence" value="ECO:0007669"/>
    <property type="project" value="UniProtKB-KW"/>
</dbReference>
<dbReference type="SUPFAM" id="SSF47384">
    <property type="entry name" value="Homodimeric domain of signal transducing histidine kinase"/>
    <property type="match status" value="1"/>
</dbReference>
<evidence type="ECO:0000256" key="4">
    <source>
        <dbReference type="ARBA" id="ARBA00022553"/>
    </source>
</evidence>
<keyword evidence="9" id="KW-0902">Two-component regulatory system</keyword>
<evidence type="ECO:0000256" key="7">
    <source>
        <dbReference type="ARBA" id="ARBA00022777"/>
    </source>
</evidence>
<keyword evidence="5" id="KW-0808">Transferase</keyword>
<evidence type="ECO:0000313" key="13">
    <source>
        <dbReference type="Proteomes" id="UP000234530"/>
    </source>
</evidence>
<proteinExistence type="predicted"/>
<feature type="transmembrane region" description="Helical" evidence="10">
    <location>
        <begin position="12"/>
        <end position="35"/>
    </location>
</feature>
<dbReference type="RefSeq" id="WP_101750916.1">
    <property type="nucleotide sequence ID" value="NZ_CP025430.1"/>
</dbReference>
<evidence type="ECO:0000259" key="11">
    <source>
        <dbReference type="PROSITE" id="PS50109"/>
    </source>
</evidence>
<keyword evidence="10" id="KW-1133">Transmembrane helix</keyword>
<reference evidence="12 13" key="1">
    <citation type="journal article" date="2013" name="Antonie Van Leeuwenhoek">
        <title>Paracoccus zhejiangensis sp. nov., isolated from activated sludge in wastewater-treatment system.</title>
        <authorList>
            <person name="Wu Z.G."/>
            <person name="Zhang D.F."/>
            <person name="Liu Y.L."/>
            <person name="Wang F."/>
            <person name="Jiang X."/>
            <person name="Li C."/>
            <person name="Li S.P."/>
            <person name="Hong Q."/>
            <person name="Li W.J."/>
        </authorList>
    </citation>
    <scope>NUCLEOTIDE SEQUENCE [LARGE SCALE GENOMIC DNA]</scope>
    <source>
        <strain evidence="12 13">J6</strain>
    </source>
</reference>
<feature type="domain" description="Histidine kinase" evidence="11">
    <location>
        <begin position="216"/>
        <end position="402"/>
    </location>
</feature>
<dbReference type="EMBL" id="CP025430">
    <property type="protein sequence ID" value="AUH62872.1"/>
    <property type="molecule type" value="Genomic_DNA"/>
</dbReference>
<keyword evidence="6" id="KW-0547">Nucleotide-binding</keyword>
<dbReference type="EC" id="2.7.13.3" evidence="3"/>
<keyword evidence="10" id="KW-0472">Membrane</keyword>
<dbReference type="InterPro" id="IPR036097">
    <property type="entry name" value="HisK_dim/P_sf"/>
</dbReference>
<evidence type="ECO:0000313" key="12">
    <source>
        <dbReference type="EMBL" id="AUH62872.1"/>
    </source>
</evidence>
<sequence length="402" mass="43101">MSAGWSLTGRLLRRVVLGVSIGWLVGLGLSMWVIAHEMGELLDDTLAESAQLSLVLYQASGTLALPEQAGESAIRIIDKGREVVSADWPPQITDGGQDVGDWRVFRLLDRGSGIVVETGQSNEWRRDELLESLLSMLLLMLPVLLITVLAVSRLAALALRPATGFARRLQSRKATDLSPVPEASLPRELAPIPLALNGYLARLRDQIEAERLFATNAAHELRNPIAAASAQAQLIARGVADPGAAQRMTVALDRLALLVERLLQLSRAEAGIHGEASCDLVQVTRMVIAQICPEAIFDDGDQEQVTVPVHPDAVALILANLLRNASDHGTGDIRVRLLPGPVLAISNRIAPEAEFRHGTFEKSPASRGAGLGLSIVAKIAEKEAIGLSFGSADGRAEVRLKF</sequence>
<dbReference type="CDD" id="cd00082">
    <property type="entry name" value="HisKA"/>
    <property type="match status" value="1"/>
</dbReference>
<dbReference type="InterPro" id="IPR050428">
    <property type="entry name" value="TCS_sensor_his_kinase"/>
</dbReference>
<keyword evidence="8" id="KW-0067">ATP-binding</keyword>
<dbReference type="InterPro" id="IPR005467">
    <property type="entry name" value="His_kinase_dom"/>
</dbReference>
<protein>
    <recommendedName>
        <fullName evidence="3">histidine kinase</fullName>
        <ecNumber evidence="3">2.7.13.3</ecNumber>
    </recommendedName>
</protein>
<dbReference type="SMART" id="SM00388">
    <property type="entry name" value="HisKA"/>
    <property type="match status" value="1"/>
</dbReference>